<name>A0A812EXF7_9ARCH</name>
<reference evidence="1" key="1">
    <citation type="submission" date="2021-02" db="EMBL/GenBank/DDBJ databases">
        <authorList>
            <person name="Han P."/>
        </authorList>
    </citation>
    <scope>NUCLEOTIDE SEQUENCE</scope>
    <source>
        <strain evidence="1">Candidatus Nitrosotenuis uzonensis 5A</strain>
    </source>
</reference>
<comment type="caution">
    <text evidence="1">The sequence shown here is derived from an EMBL/GenBank/DDBJ whole genome shotgun (WGS) entry which is preliminary data.</text>
</comment>
<dbReference type="EMBL" id="CAJNAQ010000002">
    <property type="protein sequence ID" value="CAE6486342.1"/>
    <property type="molecule type" value="Genomic_DNA"/>
</dbReference>
<sequence length="59" mass="6668">MHISVIDVDFSAKAFSDDNNPYPNNTPTIDTVAIANRGTIFIVKILYVEGIFERIRLQL</sequence>
<protein>
    <submittedName>
        <fullName evidence="1">Uncharacterized protein</fullName>
    </submittedName>
</protein>
<organism evidence="1 2">
    <name type="scientific">Candidatus Nitrosotenuis uzonensis</name>
    <dbReference type="NCBI Taxonomy" id="1407055"/>
    <lineage>
        <taxon>Archaea</taxon>
        <taxon>Nitrososphaerota</taxon>
        <taxon>Candidatus Nitrosotenuis</taxon>
    </lineage>
</organism>
<evidence type="ECO:0000313" key="1">
    <source>
        <dbReference type="EMBL" id="CAE6486342.1"/>
    </source>
</evidence>
<dbReference type="Proteomes" id="UP000655759">
    <property type="component" value="Unassembled WGS sequence"/>
</dbReference>
<evidence type="ECO:0000313" key="2">
    <source>
        <dbReference type="Proteomes" id="UP000655759"/>
    </source>
</evidence>
<gene>
    <name evidence="1" type="ORF">NUZ5A_20126</name>
</gene>
<accession>A0A812EXF7</accession>
<dbReference type="AlphaFoldDB" id="A0A812EXF7"/>
<proteinExistence type="predicted"/>